<dbReference type="GeneID" id="57270631"/>
<dbReference type="RefSeq" id="WP_158307931.1">
    <property type="nucleotide sequence ID" value="NZ_CP020943.2"/>
</dbReference>
<protein>
    <submittedName>
        <fullName evidence="1">Uncharacterized protein</fullName>
    </submittedName>
</protein>
<dbReference type="EMBL" id="CP059084">
    <property type="protein sequence ID" value="QTC45869.1"/>
    <property type="molecule type" value="Genomic_DNA"/>
</dbReference>
<evidence type="ECO:0000313" key="2">
    <source>
        <dbReference type="Proteomes" id="UP000663901"/>
    </source>
</evidence>
<dbReference type="AlphaFoldDB" id="A0A8A4K5J7"/>
<name>A0A8A4K5J7_PANAN</name>
<dbReference type="Proteomes" id="UP000663901">
    <property type="component" value="Chromosome"/>
</dbReference>
<proteinExistence type="predicted"/>
<accession>A0A8A4K5J7</accession>
<sequence length="46" mass="5351">MSHTFTMSDMHPRGYRHHETVMARLSTVAHAFSPALRIDNELNDIR</sequence>
<gene>
    <name evidence="1" type="ORF">H0Z12_19635</name>
</gene>
<evidence type="ECO:0000313" key="1">
    <source>
        <dbReference type="EMBL" id="QTC45869.1"/>
    </source>
</evidence>
<organism evidence="1 2">
    <name type="scientific">Pantoea ananas</name>
    <name type="common">Erwinia uredovora</name>
    <dbReference type="NCBI Taxonomy" id="553"/>
    <lineage>
        <taxon>Bacteria</taxon>
        <taxon>Pseudomonadati</taxon>
        <taxon>Pseudomonadota</taxon>
        <taxon>Gammaproteobacteria</taxon>
        <taxon>Enterobacterales</taxon>
        <taxon>Erwiniaceae</taxon>
        <taxon>Pantoea</taxon>
    </lineage>
</organism>
<reference evidence="1" key="1">
    <citation type="submission" date="2020-07" db="EMBL/GenBank/DDBJ databases">
        <title>Genome Sequences for Panteoa spp. that cause Center Rot in Onions.</title>
        <authorList>
            <person name="Asselin J.A."/>
            <person name="Helmann T."/>
            <person name="Beer S."/>
            <person name="Stodghill P."/>
        </authorList>
    </citation>
    <scope>NUCLEOTIDE SEQUENCE</scope>
    <source>
        <strain evidence="1">OC5a</strain>
    </source>
</reference>